<feature type="transmembrane region" description="Helical" evidence="9">
    <location>
        <begin position="12"/>
        <end position="33"/>
    </location>
</feature>
<feature type="transmembrane region" description="Helical" evidence="9">
    <location>
        <begin position="96"/>
        <end position="115"/>
    </location>
</feature>
<name>A0A7J6LY80_PEROL</name>
<keyword evidence="4 9" id="KW-0812">Transmembrane</keyword>
<dbReference type="GO" id="GO:0034220">
    <property type="term" value="P:monoatomic ion transmembrane transport"/>
    <property type="evidence" value="ECO:0007669"/>
    <property type="project" value="UniProtKB-KW"/>
</dbReference>
<feature type="transmembrane region" description="Helical" evidence="9">
    <location>
        <begin position="546"/>
        <end position="568"/>
    </location>
</feature>
<accession>A0A7J6LY80</accession>
<evidence type="ECO:0000256" key="5">
    <source>
        <dbReference type="ARBA" id="ARBA00022989"/>
    </source>
</evidence>
<reference evidence="10 11" key="1">
    <citation type="submission" date="2020-04" db="EMBL/GenBank/DDBJ databases">
        <title>Perkinsus olseni comparative genomics.</title>
        <authorList>
            <person name="Bogema D.R."/>
        </authorList>
    </citation>
    <scope>NUCLEOTIDE SEQUENCE [LARGE SCALE GENOMIC DNA]</scope>
    <source>
        <strain evidence="10">ATCC PRA-31</strain>
    </source>
</reference>
<evidence type="ECO:0000256" key="6">
    <source>
        <dbReference type="ARBA" id="ARBA00023065"/>
    </source>
</evidence>
<dbReference type="GO" id="GO:0015743">
    <property type="term" value="P:malate transport"/>
    <property type="evidence" value="ECO:0007669"/>
    <property type="project" value="InterPro"/>
</dbReference>
<evidence type="ECO:0000256" key="4">
    <source>
        <dbReference type="ARBA" id="ARBA00022692"/>
    </source>
</evidence>
<dbReference type="InterPro" id="IPR020966">
    <property type="entry name" value="ALMT"/>
</dbReference>
<comment type="subcellular location">
    <subcellularLocation>
        <location evidence="1">Membrane</location>
        <topology evidence="1">Multi-pass membrane protein</topology>
    </subcellularLocation>
</comment>
<evidence type="ECO:0008006" key="12">
    <source>
        <dbReference type="Google" id="ProtNLM"/>
    </source>
</evidence>
<keyword evidence="3" id="KW-0813">Transport</keyword>
<dbReference type="AlphaFoldDB" id="A0A7J6LY80"/>
<dbReference type="EMBL" id="JABANN010000265">
    <property type="protein sequence ID" value="KAF4664237.1"/>
    <property type="molecule type" value="Genomic_DNA"/>
</dbReference>
<evidence type="ECO:0000256" key="1">
    <source>
        <dbReference type="ARBA" id="ARBA00004141"/>
    </source>
</evidence>
<proteinExistence type="inferred from homology"/>
<evidence type="ECO:0000256" key="3">
    <source>
        <dbReference type="ARBA" id="ARBA00022448"/>
    </source>
</evidence>
<evidence type="ECO:0000256" key="7">
    <source>
        <dbReference type="ARBA" id="ARBA00023136"/>
    </source>
</evidence>
<comment type="similarity">
    <text evidence="2">Belongs to the aromatic acid exporter (TC 2.A.85) family.</text>
</comment>
<feature type="transmembrane region" description="Helical" evidence="9">
    <location>
        <begin position="69"/>
        <end position="90"/>
    </location>
</feature>
<protein>
    <recommendedName>
        <fullName evidence="12">Aluminum-activated malate transporter 1</fullName>
    </recommendedName>
</protein>
<dbReference type="Pfam" id="PF11744">
    <property type="entry name" value="ALMT"/>
    <property type="match status" value="1"/>
</dbReference>
<comment type="caution">
    <text evidence="10">The sequence shown here is derived from an EMBL/GenBank/DDBJ whole genome shotgun (WGS) entry which is preliminary data.</text>
</comment>
<feature type="transmembrane region" description="Helical" evidence="9">
    <location>
        <begin position="416"/>
        <end position="433"/>
    </location>
</feature>
<sequence>MVERLPSIPVYKLLTALYTGVMACLCSWAIFLAPEGRGANMTVLAPIWALVSSFLNIHDNYDQSCRSVVGAFIGLFFTELIAIIITAGNTVEYCDWIGVAVAFPICFLMALGDAATGSKLSKVFRSDVAMEAMYIPIAFPNGRPFLHGALTAAAFMVGSAESFIATSILNAFNLLPRKDIPALPAFAKRAADYYETLTAYWTSGMEHADFIDRQRKVFEESWRAASREAPTPELRSVIYRMASGLIALRDTMNDGRYSEDMLEHIWHPLMPDIVDMRLEVVYWLRTTAKPIRDDKEIEQTDLMNLATELSSRLSQASITYSEKVVEGESSLSPANDIVRFQFAMSLIAKFAILSDEFYNLVRRQQKEEAHSLKWYNWGGRFCRYMKECKEYWIHWWHLPFWAYGNMTLRQRLVHPLRLSLTITLFAFPLVAWAHKEKVVETFGFWALVPLLFCFLGTPGASLVKGTRRIIGTILAACLGMICIEANYNSVPAFIVEMFVIVSIGKLGALYSNIDYAGTVFAFTWMLVGIVPTLGSEPTESDMITWALWRLLMTLIGTLGNMVVATFVFPTFAFEKLNGETAHELMAQSQLVSMAVEQLCAVEKGPSVNPDDKRIESGDEFFKSSDYRYQLLPDAKAEGLVLNKTAFIDETTRAVIGSQYDIDMMGRSAMVAHTNIADCTRQIADPTISLLLDPLRESLHKVAVALNDSSSKMALKILDQSKRGHKDSGSFELADQSSQVNVEMQRALDIFVARREVMLSGEKKNLENWASAIQGGLYGLFHSLYTLRVFVDEWVHMETRILNLKPATRRSRALTGAPQELVRDISKATRHGSRDKL</sequence>
<evidence type="ECO:0000256" key="8">
    <source>
        <dbReference type="ARBA" id="ARBA00023303"/>
    </source>
</evidence>
<keyword evidence="5 9" id="KW-1133">Transmembrane helix</keyword>
<feature type="transmembrane region" description="Helical" evidence="9">
    <location>
        <begin position="469"/>
        <end position="487"/>
    </location>
</feature>
<keyword evidence="8" id="KW-0407">Ion channel</keyword>
<evidence type="ECO:0000256" key="9">
    <source>
        <dbReference type="SAM" id="Phobius"/>
    </source>
</evidence>
<dbReference type="Proteomes" id="UP000572268">
    <property type="component" value="Unassembled WGS sequence"/>
</dbReference>
<organism evidence="10 11">
    <name type="scientific">Perkinsus olseni</name>
    <name type="common">Perkinsus atlanticus</name>
    <dbReference type="NCBI Taxonomy" id="32597"/>
    <lineage>
        <taxon>Eukaryota</taxon>
        <taxon>Sar</taxon>
        <taxon>Alveolata</taxon>
        <taxon>Perkinsozoa</taxon>
        <taxon>Perkinsea</taxon>
        <taxon>Perkinsida</taxon>
        <taxon>Perkinsidae</taxon>
        <taxon>Perkinsus</taxon>
    </lineage>
</organism>
<evidence type="ECO:0000313" key="10">
    <source>
        <dbReference type="EMBL" id="KAF4664237.1"/>
    </source>
</evidence>
<dbReference type="GO" id="GO:0016020">
    <property type="term" value="C:membrane"/>
    <property type="evidence" value="ECO:0007669"/>
    <property type="project" value="UniProtKB-SubCell"/>
</dbReference>
<keyword evidence="7 9" id="KW-0472">Membrane</keyword>
<feature type="transmembrane region" description="Helical" evidence="9">
    <location>
        <begin position="439"/>
        <end position="457"/>
    </location>
</feature>
<dbReference type="PROSITE" id="PS51257">
    <property type="entry name" value="PROKAR_LIPOPROTEIN"/>
    <property type="match status" value="1"/>
</dbReference>
<keyword evidence="6" id="KW-0406">Ion transport</keyword>
<gene>
    <name evidence="10" type="ORF">FOL46_004341</name>
</gene>
<dbReference type="PANTHER" id="PTHR31086">
    <property type="entry name" value="ALUMINUM-ACTIVATED MALATE TRANSPORTER 10"/>
    <property type="match status" value="1"/>
</dbReference>
<evidence type="ECO:0000256" key="2">
    <source>
        <dbReference type="ARBA" id="ARBA00007079"/>
    </source>
</evidence>
<evidence type="ECO:0000313" key="11">
    <source>
        <dbReference type="Proteomes" id="UP000572268"/>
    </source>
</evidence>
<feature type="transmembrane region" description="Helical" evidence="9">
    <location>
        <begin position="515"/>
        <end position="534"/>
    </location>
</feature>